<feature type="compositionally biased region" description="Basic and acidic residues" evidence="6">
    <location>
        <begin position="399"/>
        <end position="413"/>
    </location>
</feature>
<dbReference type="GeneID" id="105042421"/>
<accession>A0A6I9QZG3</accession>
<dbReference type="KEGG" id="egu:105042421"/>
<evidence type="ECO:0000256" key="6">
    <source>
        <dbReference type="SAM" id="MobiDB-lite"/>
    </source>
</evidence>
<evidence type="ECO:0000256" key="4">
    <source>
        <dbReference type="ARBA" id="ARBA00022701"/>
    </source>
</evidence>
<dbReference type="OrthoDB" id="1939285at2759"/>
<feature type="compositionally biased region" description="Basic and acidic residues" evidence="6">
    <location>
        <begin position="259"/>
        <end position="279"/>
    </location>
</feature>
<dbReference type="InterPro" id="IPR044806">
    <property type="entry name" value="WVD2/WDL1-4"/>
</dbReference>
<evidence type="ECO:0000256" key="2">
    <source>
        <dbReference type="ARBA" id="ARBA00005885"/>
    </source>
</evidence>
<keyword evidence="8" id="KW-1185">Reference proteome</keyword>
<feature type="compositionally biased region" description="Basic residues" evidence="6">
    <location>
        <begin position="314"/>
        <end position="323"/>
    </location>
</feature>
<comment type="similarity">
    <text evidence="2">Belongs to the TPX2 family.</text>
</comment>
<evidence type="ECO:0000256" key="5">
    <source>
        <dbReference type="ARBA" id="ARBA00023212"/>
    </source>
</evidence>
<organism evidence="8 9">
    <name type="scientific">Elaeis guineensis var. tenera</name>
    <name type="common">Oil palm</name>
    <dbReference type="NCBI Taxonomy" id="51953"/>
    <lineage>
        <taxon>Eukaryota</taxon>
        <taxon>Viridiplantae</taxon>
        <taxon>Streptophyta</taxon>
        <taxon>Embryophyta</taxon>
        <taxon>Tracheophyta</taxon>
        <taxon>Spermatophyta</taxon>
        <taxon>Magnoliopsida</taxon>
        <taxon>Liliopsida</taxon>
        <taxon>Arecaceae</taxon>
        <taxon>Arecoideae</taxon>
        <taxon>Cocoseae</taxon>
        <taxon>Elaeidinae</taxon>
        <taxon>Elaeis</taxon>
    </lineage>
</organism>
<evidence type="ECO:0000313" key="9">
    <source>
        <dbReference type="RefSeq" id="XP_010917924.1"/>
    </source>
</evidence>
<dbReference type="Pfam" id="PF06886">
    <property type="entry name" value="TPX2"/>
    <property type="match status" value="1"/>
</dbReference>
<keyword evidence="3" id="KW-0963">Cytoplasm</keyword>
<dbReference type="GO" id="GO:0005874">
    <property type="term" value="C:microtubule"/>
    <property type="evidence" value="ECO:0007669"/>
    <property type="project" value="UniProtKB-KW"/>
</dbReference>
<feature type="domain" description="TPX2 C-terminal" evidence="7">
    <location>
        <begin position="233"/>
        <end position="308"/>
    </location>
</feature>
<proteinExistence type="inferred from homology"/>
<gene>
    <name evidence="9" type="primary">LOC105042421</name>
</gene>
<dbReference type="FunCoup" id="A0A6I9QZG3">
    <property type="interactions" value="138"/>
</dbReference>
<feature type="region of interest" description="Disordered" evidence="6">
    <location>
        <begin position="1"/>
        <end position="237"/>
    </location>
</feature>
<comment type="subcellular location">
    <subcellularLocation>
        <location evidence="1">Cytoplasm</location>
        <location evidence="1">Cytoskeleton</location>
    </subcellularLocation>
</comment>
<dbReference type="InParanoid" id="A0A6I9QZG3"/>
<dbReference type="GO" id="GO:0000226">
    <property type="term" value="P:microtubule cytoskeleton organization"/>
    <property type="evidence" value="ECO:0007669"/>
    <property type="project" value="InterPro"/>
</dbReference>
<feature type="compositionally biased region" description="Low complexity" evidence="6">
    <location>
        <begin position="212"/>
        <end position="223"/>
    </location>
</feature>
<evidence type="ECO:0000313" key="8">
    <source>
        <dbReference type="Proteomes" id="UP000504607"/>
    </source>
</evidence>
<dbReference type="PANTHER" id="PTHR46372:SF26">
    <property type="entry name" value="(WILD MALAYSIAN BANANA) HYPOTHETICAL PROTEIN"/>
    <property type="match status" value="1"/>
</dbReference>
<dbReference type="Proteomes" id="UP000504607">
    <property type="component" value="Chromosome 3"/>
</dbReference>
<name>A0A6I9QZG3_ELAGV</name>
<keyword evidence="5" id="KW-0206">Cytoskeleton</keyword>
<dbReference type="GO" id="GO:0008017">
    <property type="term" value="F:microtubule binding"/>
    <property type="evidence" value="ECO:0007669"/>
    <property type="project" value="InterPro"/>
</dbReference>
<feature type="compositionally biased region" description="Polar residues" evidence="6">
    <location>
        <begin position="327"/>
        <end position="345"/>
    </location>
</feature>
<sequence>MEAGNGVELKLENGALAKAPEADEFSSNVNEKNEVIENGADAVQASGFLVEDPSKEDGLKSSRGGNEGSEAIGANKTSNLSKKTGSDGGNRLKSMKTQKDRGGQNGAPVESRNKKPSLSQSLSFPAKGTLAGSLRKSTTSVKQGKADVKGEVPAKQSDFTAACNTQQSLKVKSGSVDATINGTSSEAAKSHDGNTRPSRHSLPAKNDDDAHSTASSTTTPRATAQRKSTSSGFNFRLDERAEKRKEFFLKLEEKIQQKELEKTNLQAKTKESQEAEIRQLRKSLTFKATPMPSFYQEPGPPKVELKKIPPTRAKSPKLGRHKPSVAATDNPSEGSSQSSHPASDTSKPKEGAANNKGASTALKKPTQKSLSKLPSQKSTAVKPETKPLGTKPKVSNQKPKVEKPKVEENDGKSTEVPPPEADIAVESVFLENMGEEAKAIPEDTTEEVKTILENTTEEAPAILNFSNPGISPNEVSVQG</sequence>
<dbReference type="InterPro" id="IPR027329">
    <property type="entry name" value="TPX2_C"/>
</dbReference>
<feature type="compositionally biased region" description="Polar residues" evidence="6">
    <location>
        <begin position="157"/>
        <end position="187"/>
    </location>
</feature>
<evidence type="ECO:0000256" key="1">
    <source>
        <dbReference type="ARBA" id="ARBA00004245"/>
    </source>
</evidence>
<dbReference type="PANTHER" id="PTHR46372">
    <property type="entry name" value="PROTEIN WVD2-LIKE 3"/>
    <property type="match status" value="1"/>
</dbReference>
<feature type="compositionally biased region" description="Low complexity" evidence="6">
    <location>
        <begin position="367"/>
        <end position="378"/>
    </location>
</feature>
<dbReference type="RefSeq" id="XP_010917924.1">
    <property type="nucleotide sequence ID" value="XM_010919622.3"/>
</dbReference>
<feature type="region of interest" description="Disordered" evidence="6">
    <location>
        <begin position="259"/>
        <end position="421"/>
    </location>
</feature>
<reference evidence="9" key="1">
    <citation type="submission" date="2025-08" db="UniProtKB">
        <authorList>
            <consortium name="RefSeq"/>
        </authorList>
    </citation>
    <scope>IDENTIFICATION</scope>
</reference>
<evidence type="ECO:0000256" key="3">
    <source>
        <dbReference type="ARBA" id="ARBA00022490"/>
    </source>
</evidence>
<protein>
    <submittedName>
        <fullName evidence="9">Protein WVD2-like 4</fullName>
    </submittedName>
</protein>
<dbReference type="AlphaFoldDB" id="A0A6I9QZG3"/>
<keyword evidence="4" id="KW-0493">Microtubule</keyword>
<evidence type="ECO:0000259" key="7">
    <source>
        <dbReference type="Pfam" id="PF06886"/>
    </source>
</evidence>